<reference evidence="6 7" key="1">
    <citation type="journal article" date="2019" name="Sci. Rep.">
        <title>Orb-weaving spider Araneus ventricosus genome elucidates the spidroin gene catalogue.</title>
        <authorList>
            <person name="Kono N."/>
            <person name="Nakamura H."/>
            <person name="Ohtoshi R."/>
            <person name="Moran D.A.P."/>
            <person name="Shinohara A."/>
            <person name="Yoshida Y."/>
            <person name="Fujiwara M."/>
            <person name="Mori M."/>
            <person name="Tomita M."/>
            <person name="Arakawa K."/>
        </authorList>
    </citation>
    <scope>NUCLEOTIDE SEQUENCE [LARGE SCALE GENOMIC DNA]</scope>
</reference>
<feature type="domain" description="Chitin-binding type-2" evidence="4">
    <location>
        <begin position="258"/>
        <end position="317"/>
    </location>
</feature>
<comment type="caution">
    <text evidence="6">The sequence shown here is derived from an EMBL/GenBank/DDBJ whole genome shotgun (WGS) entry which is preliminary data.</text>
</comment>
<dbReference type="InterPro" id="IPR002557">
    <property type="entry name" value="Chitin-bd_dom"/>
</dbReference>
<dbReference type="Pfam" id="PF01607">
    <property type="entry name" value="CBM_14"/>
    <property type="match status" value="1"/>
</dbReference>
<dbReference type="PANTHER" id="PTHR11177:SF360">
    <property type="entry name" value="CHITINASE 4-RELATED"/>
    <property type="match status" value="1"/>
</dbReference>
<dbReference type="Pfam" id="PF00704">
    <property type="entry name" value="Glyco_hydro_18"/>
    <property type="match status" value="1"/>
</dbReference>
<dbReference type="InterPro" id="IPR017853">
    <property type="entry name" value="GH"/>
</dbReference>
<dbReference type="OrthoDB" id="6410677at2759"/>
<evidence type="ECO:0000313" key="7">
    <source>
        <dbReference type="Proteomes" id="UP000499080"/>
    </source>
</evidence>
<dbReference type="Gene3D" id="2.170.140.10">
    <property type="entry name" value="Chitin binding domain"/>
    <property type="match status" value="1"/>
</dbReference>
<evidence type="ECO:0000259" key="5">
    <source>
        <dbReference type="PROSITE" id="PS51910"/>
    </source>
</evidence>
<dbReference type="PROSITE" id="PS50940">
    <property type="entry name" value="CHIT_BIND_II"/>
    <property type="match status" value="1"/>
</dbReference>
<evidence type="ECO:0000256" key="2">
    <source>
        <dbReference type="ARBA" id="ARBA00022669"/>
    </source>
</evidence>
<dbReference type="GO" id="GO:0004568">
    <property type="term" value="F:chitinase activity"/>
    <property type="evidence" value="ECO:0007669"/>
    <property type="project" value="TreeGrafter"/>
</dbReference>
<dbReference type="SUPFAM" id="SSF51445">
    <property type="entry name" value="(Trans)glycosidases"/>
    <property type="match status" value="1"/>
</dbReference>
<dbReference type="GO" id="GO:0005576">
    <property type="term" value="C:extracellular region"/>
    <property type="evidence" value="ECO:0007669"/>
    <property type="project" value="InterPro"/>
</dbReference>
<keyword evidence="3" id="KW-1015">Disulfide bond</keyword>
<gene>
    <name evidence="6" type="primary">CHIT1_7</name>
    <name evidence="6" type="ORF">AVEN_246918_1</name>
</gene>
<dbReference type="InterPro" id="IPR011583">
    <property type="entry name" value="Chitinase_II/V-like_cat"/>
</dbReference>
<dbReference type="Gene3D" id="3.10.50.10">
    <property type="match status" value="1"/>
</dbReference>
<dbReference type="PANTHER" id="PTHR11177">
    <property type="entry name" value="CHITINASE"/>
    <property type="match status" value="1"/>
</dbReference>
<evidence type="ECO:0000256" key="1">
    <source>
        <dbReference type="ARBA" id="ARBA00009121"/>
    </source>
</evidence>
<dbReference type="AlphaFoldDB" id="A0A4Y2HM80"/>
<protein>
    <submittedName>
        <fullName evidence="6">Chitotriosidase-1</fullName>
    </submittedName>
</protein>
<name>A0A4Y2HM80_ARAVE</name>
<dbReference type="SUPFAM" id="SSF57625">
    <property type="entry name" value="Invertebrate chitin-binding proteins"/>
    <property type="match status" value="1"/>
</dbReference>
<organism evidence="6 7">
    <name type="scientific">Araneus ventricosus</name>
    <name type="common">Orbweaver spider</name>
    <name type="synonym">Epeira ventricosa</name>
    <dbReference type="NCBI Taxonomy" id="182803"/>
    <lineage>
        <taxon>Eukaryota</taxon>
        <taxon>Metazoa</taxon>
        <taxon>Ecdysozoa</taxon>
        <taxon>Arthropoda</taxon>
        <taxon>Chelicerata</taxon>
        <taxon>Arachnida</taxon>
        <taxon>Araneae</taxon>
        <taxon>Araneomorphae</taxon>
        <taxon>Entelegynae</taxon>
        <taxon>Araneoidea</taxon>
        <taxon>Araneidae</taxon>
        <taxon>Araneus</taxon>
    </lineage>
</organism>
<dbReference type="Gene3D" id="3.20.20.80">
    <property type="entry name" value="Glycosidases"/>
    <property type="match status" value="1"/>
</dbReference>
<dbReference type="InterPro" id="IPR029070">
    <property type="entry name" value="Chitinase_insertion_sf"/>
</dbReference>
<comment type="similarity">
    <text evidence="1">Belongs to the glycosyl hydrolase 18 family. Chitinase class II subfamily.</text>
</comment>
<evidence type="ECO:0000313" key="6">
    <source>
        <dbReference type="EMBL" id="GBM66514.1"/>
    </source>
</evidence>
<dbReference type="GO" id="GO:0006032">
    <property type="term" value="P:chitin catabolic process"/>
    <property type="evidence" value="ECO:0007669"/>
    <property type="project" value="TreeGrafter"/>
</dbReference>
<dbReference type="InterPro" id="IPR050314">
    <property type="entry name" value="Glycosyl_Hydrlase_18"/>
</dbReference>
<dbReference type="EMBL" id="BGPR01002031">
    <property type="protein sequence ID" value="GBM66514.1"/>
    <property type="molecule type" value="Genomic_DNA"/>
</dbReference>
<evidence type="ECO:0000259" key="4">
    <source>
        <dbReference type="PROSITE" id="PS50940"/>
    </source>
</evidence>
<dbReference type="FunFam" id="3.10.50.10:FF:000001">
    <property type="entry name" value="Chitinase 3-like 1"/>
    <property type="match status" value="1"/>
</dbReference>
<dbReference type="InterPro" id="IPR036508">
    <property type="entry name" value="Chitin-bd_dom_sf"/>
</dbReference>
<dbReference type="PROSITE" id="PS51910">
    <property type="entry name" value="GH18_2"/>
    <property type="match status" value="1"/>
</dbReference>
<evidence type="ECO:0000256" key="3">
    <source>
        <dbReference type="ARBA" id="ARBA00023157"/>
    </source>
</evidence>
<accession>A0A4Y2HM80</accession>
<dbReference type="GO" id="GO:0008061">
    <property type="term" value="F:chitin binding"/>
    <property type="evidence" value="ECO:0007669"/>
    <property type="project" value="UniProtKB-KW"/>
</dbReference>
<dbReference type="GO" id="GO:0005975">
    <property type="term" value="P:carbohydrate metabolic process"/>
    <property type="evidence" value="ECO:0007669"/>
    <property type="project" value="InterPro"/>
</dbReference>
<proteinExistence type="inferred from homology"/>
<dbReference type="SMART" id="SM00636">
    <property type="entry name" value="Glyco_18"/>
    <property type="match status" value="1"/>
</dbReference>
<dbReference type="Proteomes" id="UP000499080">
    <property type="component" value="Unassembled WGS sequence"/>
</dbReference>
<dbReference type="SUPFAM" id="SSF54556">
    <property type="entry name" value="Chitinase insertion domain"/>
    <property type="match status" value="1"/>
</dbReference>
<feature type="domain" description="GH18" evidence="5">
    <location>
        <begin position="1"/>
        <end position="223"/>
    </location>
</feature>
<keyword evidence="2" id="KW-0147">Chitin-binding</keyword>
<dbReference type="SMART" id="SM00494">
    <property type="entry name" value="ChtBD2"/>
    <property type="match status" value="1"/>
</dbReference>
<keyword evidence="7" id="KW-1185">Reference proteome</keyword>
<dbReference type="InterPro" id="IPR001223">
    <property type="entry name" value="Glyco_hydro18_cat"/>
</dbReference>
<sequence>MFTELKQALAPRGLLLSAAVSASKYVIDTAYYIPGVAKYVDFINVMTYDLHGSWDNTTGHTAPLYAGSDGSKSDKILTVDYAIKYWVRNGAPKSKIILGMGTHGRSFTLANAANNGLGAPSTGPGSAGSITGKAGLLGYNEICRDKGWREVFAGNIQAPYAYKGNQWVGYDNVKSIGIKVDYLIREGLGGGMIWSLETDDFRGICGGGKYPLLTTIASKLKGKIQAPDPKRKTITRPALVPIITRPVVVPTTTQRRQEFSCTKEGYSRDPSNCSVFYYCKPRVQNAFYKYNFNCPGGTAYDSSLLVCKWKNKVPGCA</sequence>